<dbReference type="AlphaFoldDB" id="A0A7L6ASW1"/>
<proteinExistence type="predicted"/>
<dbReference type="KEGG" id="this:HZT40_11675"/>
<name>A0A7L6ASW1_9GAMM</name>
<sequence>MMRFIQRYHGLDYSLYRRQYGRGKDFPFQINCLESFTIMKMKSQVVIAGLLFAGLLATGCSQQQSTGGQQVSEPAPAPAPVAPAPAPVVPAPAPAPVVPHVKAKGNYKGPVMMDPASAATMQQYQK</sequence>
<organism evidence="2 3">
    <name type="scientific">Candidatus Thiothrix singaporensis</name>
    <dbReference type="NCBI Taxonomy" id="2799669"/>
    <lineage>
        <taxon>Bacteria</taxon>
        <taxon>Pseudomonadati</taxon>
        <taxon>Pseudomonadota</taxon>
        <taxon>Gammaproteobacteria</taxon>
        <taxon>Thiotrichales</taxon>
        <taxon>Thiotrichaceae</taxon>
        <taxon>Thiothrix</taxon>
    </lineage>
</organism>
<reference evidence="2" key="1">
    <citation type="submission" date="2020-06" db="EMBL/GenBank/DDBJ databases">
        <title>Analysis procedures for assessing recovery of high quality, complete, closed genomes from Nanopore long read metagenome sequencing.</title>
        <authorList>
            <person name="Bessarab I."/>
            <person name="Arumugam K."/>
            <person name="Haryono M."/>
            <person name="Liu X."/>
            <person name="Roy S."/>
            <person name="Zuniga-Montanez R.E."/>
            <person name="Qiu G."/>
            <person name="Drautz-Moses D.I."/>
            <person name="Law Y.Y."/>
            <person name="Wuertz S."/>
            <person name="Lauro F.M."/>
            <person name="Huson D.H."/>
            <person name="Williams R.B."/>
        </authorList>
    </citation>
    <scope>NUCLEOTIDE SEQUENCE [LARGE SCALE GENOMIC DNA]</scope>
    <source>
        <strain evidence="2">SSD2</strain>
    </source>
</reference>
<evidence type="ECO:0000313" key="2">
    <source>
        <dbReference type="EMBL" id="QLQ32138.1"/>
    </source>
</evidence>
<dbReference type="EMBL" id="CP059265">
    <property type="protein sequence ID" value="QLQ32138.1"/>
    <property type="molecule type" value="Genomic_DNA"/>
</dbReference>
<evidence type="ECO:0000256" key="1">
    <source>
        <dbReference type="SAM" id="MobiDB-lite"/>
    </source>
</evidence>
<keyword evidence="3" id="KW-1185">Reference proteome</keyword>
<dbReference type="Proteomes" id="UP000510621">
    <property type="component" value="Chromosome"/>
</dbReference>
<evidence type="ECO:0000313" key="3">
    <source>
        <dbReference type="Proteomes" id="UP000510621"/>
    </source>
</evidence>
<feature type="compositionally biased region" description="Pro residues" evidence="1">
    <location>
        <begin position="75"/>
        <end position="85"/>
    </location>
</feature>
<feature type="region of interest" description="Disordered" evidence="1">
    <location>
        <begin position="63"/>
        <end position="85"/>
    </location>
</feature>
<accession>A0A7L6ASW1</accession>
<gene>
    <name evidence="2" type="ORF">HZT40_11675</name>
</gene>
<protein>
    <submittedName>
        <fullName evidence="2">Uncharacterized protein</fullName>
    </submittedName>
</protein>